<dbReference type="PANTHER" id="PTHR42903:SF1">
    <property type="entry name" value="INNER MEMBRANE PROTEIN YCCF"/>
    <property type="match status" value="1"/>
</dbReference>
<dbReference type="InterPro" id="IPR031308">
    <property type="entry name" value="UCP028777"/>
</dbReference>
<evidence type="ECO:0000313" key="6">
    <source>
        <dbReference type="Proteomes" id="UP000702954"/>
    </source>
</evidence>
<accession>A0A4R3JM43</accession>
<feature type="transmembrane region" description="Helical" evidence="1">
    <location>
        <begin position="6"/>
        <end position="35"/>
    </location>
</feature>
<organism evidence="4 5">
    <name type="scientific">Faecalimonas umbilicata</name>
    <dbReference type="NCBI Taxonomy" id="1912855"/>
    <lineage>
        <taxon>Bacteria</taxon>
        <taxon>Bacillati</taxon>
        <taxon>Bacillota</taxon>
        <taxon>Clostridia</taxon>
        <taxon>Lachnospirales</taxon>
        <taxon>Lachnospiraceae</taxon>
        <taxon>Faecalimonas</taxon>
    </lineage>
</organism>
<dbReference type="Pfam" id="PF03733">
    <property type="entry name" value="YccF"/>
    <property type="match status" value="2"/>
</dbReference>
<dbReference type="NCBIfam" id="NF008740">
    <property type="entry name" value="PRK11770.1-2"/>
    <property type="match status" value="1"/>
</dbReference>
<feature type="transmembrane region" description="Helical" evidence="1">
    <location>
        <begin position="80"/>
        <end position="101"/>
    </location>
</feature>
<gene>
    <name evidence="4" type="ORF">EDD74_1187</name>
    <name evidence="3" type="ORF">FAEUMB_09500</name>
</gene>
<name>A0A4R3JM43_9FIRM</name>
<protein>
    <submittedName>
        <fullName evidence="4">Uncharacterized membrane protein YccF (DUF307 family)</fullName>
    </submittedName>
</protein>
<keyword evidence="6" id="KW-1185">Reference proteome</keyword>
<reference evidence="3 6" key="1">
    <citation type="journal article" date="2018" name="Int. J. Syst. Evol. Microbiol.">
        <title>Draft Genome Sequence of Faecalimonas umbilicata JCM 30896T, an Acetate-Producing Bacterium Isolated from Human Feces.</title>
        <authorList>
            <person name="Sakamoto M."/>
            <person name="Ikeyama N."/>
            <person name="Yuki M."/>
            <person name="Ohkuma M."/>
        </authorList>
    </citation>
    <scope>NUCLEOTIDE SEQUENCE [LARGE SCALE GENOMIC DNA]</scope>
    <source>
        <strain evidence="3 6">EGH7</strain>
    </source>
</reference>
<evidence type="ECO:0000313" key="4">
    <source>
        <dbReference type="EMBL" id="TCS66674.1"/>
    </source>
</evidence>
<evidence type="ECO:0000259" key="2">
    <source>
        <dbReference type="Pfam" id="PF03733"/>
    </source>
</evidence>
<dbReference type="InterPro" id="IPR052937">
    <property type="entry name" value="Inner_membrane_protein"/>
</dbReference>
<dbReference type="Proteomes" id="UP000702954">
    <property type="component" value="Unassembled WGS sequence"/>
</dbReference>
<feature type="transmembrane region" description="Helical" evidence="1">
    <location>
        <begin position="56"/>
        <end position="74"/>
    </location>
</feature>
<sequence length="123" mass="13003">MGCLGNVIWFLCGGVISGLSWLLTGCLWCITIIGIPVGMQCFKFAALSFFPFGKEITYGGGAGSLLLNIIWLLVSGLPLAIESALLGCLLCITIIGIPFGLQHFKIAKLALMPFGSVVHDSIV</sequence>
<feature type="domain" description="Inner membrane component" evidence="2">
    <location>
        <begin position="66"/>
        <end position="115"/>
    </location>
</feature>
<proteinExistence type="predicted"/>
<dbReference type="GO" id="GO:0005886">
    <property type="term" value="C:plasma membrane"/>
    <property type="evidence" value="ECO:0007669"/>
    <property type="project" value="TreeGrafter"/>
</dbReference>
<comment type="caution">
    <text evidence="4">The sequence shown here is derived from an EMBL/GenBank/DDBJ whole genome shotgun (WGS) entry which is preliminary data.</text>
</comment>
<feature type="domain" description="Inner membrane component" evidence="2">
    <location>
        <begin position="4"/>
        <end position="54"/>
    </location>
</feature>
<dbReference type="Proteomes" id="UP000294613">
    <property type="component" value="Unassembled WGS sequence"/>
</dbReference>
<dbReference type="AlphaFoldDB" id="A0A4R3JM43"/>
<evidence type="ECO:0000256" key="1">
    <source>
        <dbReference type="SAM" id="Phobius"/>
    </source>
</evidence>
<evidence type="ECO:0000313" key="3">
    <source>
        <dbReference type="EMBL" id="GBU04409.1"/>
    </source>
</evidence>
<evidence type="ECO:0000313" key="5">
    <source>
        <dbReference type="Proteomes" id="UP000294613"/>
    </source>
</evidence>
<keyword evidence="1" id="KW-0812">Transmembrane</keyword>
<dbReference type="PIRSF" id="PIRSF028777">
    <property type="entry name" value="UCP028777"/>
    <property type="match status" value="1"/>
</dbReference>
<dbReference type="RefSeq" id="WP_008974966.1">
    <property type="nucleotide sequence ID" value="NZ_BHEO01000002.1"/>
</dbReference>
<keyword evidence="1" id="KW-1133">Transmembrane helix</keyword>
<dbReference type="EMBL" id="SLZV01000018">
    <property type="protein sequence ID" value="TCS66674.1"/>
    <property type="molecule type" value="Genomic_DNA"/>
</dbReference>
<dbReference type="PANTHER" id="PTHR42903">
    <property type="entry name" value="INNER MEMBRANE PROTEIN YCCF"/>
    <property type="match status" value="1"/>
</dbReference>
<dbReference type="EMBL" id="BHEO01000002">
    <property type="protein sequence ID" value="GBU04409.1"/>
    <property type="molecule type" value="Genomic_DNA"/>
</dbReference>
<keyword evidence="1" id="KW-0472">Membrane</keyword>
<dbReference type="InterPro" id="IPR005185">
    <property type="entry name" value="YccF"/>
</dbReference>
<reference evidence="4 5" key="2">
    <citation type="submission" date="2019-03" db="EMBL/GenBank/DDBJ databases">
        <title>Genomic Encyclopedia of Type Strains, Phase IV (KMG-IV): sequencing the most valuable type-strain genomes for metagenomic binning, comparative biology and taxonomic classification.</title>
        <authorList>
            <person name="Goeker M."/>
        </authorList>
    </citation>
    <scope>NUCLEOTIDE SEQUENCE [LARGE SCALE GENOMIC DNA]</scope>
    <source>
        <strain evidence="4 5">DSM 103426</strain>
    </source>
</reference>